<feature type="transmembrane region" description="Helical" evidence="6">
    <location>
        <begin position="121"/>
        <end position="142"/>
    </location>
</feature>
<feature type="transmembrane region" description="Helical" evidence="6">
    <location>
        <begin position="413"/>
        <end position="435"/>
    </location>
</feature>
<protein>
    <submittedName>
        <fullName evidence="8">Metabolite transport protein NicT</fullName>
    </submittedName>
</protein>
<dbReference type="SUPFAM" id="SSF103473">
    <property type="entry name" value="MFS general substrate transporter"/>
    <property type="match status" value="1"/>
</dbReference>
<sequence length="437" mass="47365">MSSSFPQQVAPDIADLASHPDVYRKVMWRIVPLFCFCYVAAYLDRINVGLAKLQMLDALGFSETVYGLGAGLFFFGYILLEVPSNLLLQRVGARLWIARIMITWGLLSAATAFVTTPTQFYVVRFLLGAAEAGFVPGVLLYLTYWFPTYRRGKVTALFMLGIPLASMTGGPLSGWIMTAFAGYKGWDGWQWMFALEAVPSVVLGVVVLCCLPGSIQKASWLTSAEKQQLIRNLEADTLAESRHSLRAVFADHRVWMLGLIDMCLLMGTYSISFWLPTIIRDSGVQSPLDIGLLTAIPNAAAVAAMLINGAHSDRQRERRWHIVVPVLIGAVGMVASTWFSHDTVLTVALMTVASAGISAGFPVFWCLPATFLQGRAAAAGIALACSVANLGGFAATFLLGWLKDLTHSPNAGLVLFGAFQLVACAIALSMPARVVNR</sequence>
<proteinExistence type="predicted"/>
<feature type="domain" description="Major facilitator superfamily (MFS) profile" evidence="7">
    <location>
        <begin position="30"/>
        <end position="435"/>
    </location>
</feature>
<name>A0ABM8TFG1_9BURK</name>
<evidence type="ECO:0000259" key="7">
    <source>
        <dbReference type="PROSITE" id="PS50850"/>
    </source>
</evidence>
<keyword evidence="2" id="KW-0813">Transport</keyword>
<reference evidence="8 9" key="1">
    <citation type="submission" date="2021-03" db="EMBL/GenBank/DDBJ databases">
        <authorList>
            <person name="Peeters C."/>
        </authorList>
    </citation>
    <scope>NUCLEOTIDE SEQUENCE [LARGE SCALE GENOMIC DNA]</scope>
    <source>
        <strain evidence="8 9">LMG 26411</strain>
    </source>
</reference>
<keyword evidence="3 6" id="KW-0812">Transmembrane</keyword>
<dbReference type="Proteomes" id="UP000672657">
    <property type="component" value="Unassembled WGS sequence"/>
</dbReference>
<dbReference type="CDD" id="cd17319">
    <property type="entry name" value="MFS_ExuT_GudP_like"/>
    <property type="match status" value="1"/>
</dbReference>
<dbReference type="PANTHER" id="PTHR43791:SF36">
    <property type="entry name" value="TRANSPORTER, PUTATIVE (AFU_ORTHOLOGUE AFUA_6G08340)-RELATED"/>
    <property type="match status" value="1"/>
</dbReference>
<gene>
    <name evidence="8" type="primary">nicT_3</name>
    <name evidence="8" type="ORF">LMG26411_02259</name>
</gene>
<feature type="transmembrane region" description="Helical" evidence="6">
    <location>
        <begin position="154"/>
        <end position="177"/>
    </location>
</feature>
<feature type="transmembrane region" description="Helical" evidence="6">
    <location>
        <begin position="345"/>
        <end position="367"/>
    </location>
</feature>
<dbReference type="InterPro" id="IPR036259">
    <property type="entry name" value="MFS_trans_sf"/>
</dbReference>
<feature type="transmembrane region" description="Helical" evidence="6">
    <location>
        <begin position="26"/>
        <end position="44"/>
    </location>
</feature>
<evidence type="ECO:0000256" key="2">
    <source>
        <dbReference type="ARBA" id="ARBA00022448"/>
    </source>
</evidence>
<evidence type="ECO:0000313" key="8">
    <source>
        <dbReference type="EMBL" id="CAG2142672.1"/>
    </source>
</evidence>
<dbReference type="InterPro" id="IPR011701">
    <property type="entry name" value="MFS"/>
</dbReference>
<feature type="transmembrane region" description="Helical" evidence="6">
    <location>
        <begin position="189"/>
        <end position="211"/>
    </location>
</feature>
<evidence type="ECO:0000313" key="9">
    <source>
        <dbReference type="Proteomes" id="UP000672657"/>
    </source>
</evidence>
<feature type="transmembrane region" description="Helical" evidence="6">
    <location>
        <begin position="254"/>
        <end position="275"/>
    </location>
</feature>
<feature type="transmembrane region" description="Helical" evidence="6">
    <location>
        <begin position="95"/>
        <end position="115"/>
    </location>
</feature>
<dbReference type="EMBL" id="CAJPVI010000011">
    <property type="protein sequence ID" value="CAG2142672.1"/>
    <property type="molecule type" value="Genomic_DNA"/>
</dbReference>
<comment type="caution">
    <text evidence="8">The sequence shown here is derived from an EMBL/GenBank/DDBJ whole genome shotgun (WGS) entry which is preliminary data.</text>
</comment>
<accession>A0ABM8TFG1</accession>
<dbReference type="PANTHER" id="PTHR43791">
    <property type="entry name" value="PERMEASE-RELATED"/>
    <property type="match status" value="1"/>
</dbReference>
<organism evidence="8 9">
    <name type="scientific">Cupriavidus numazuensis</name>
    <dbReference type="NCBI Taxonomy" id="221992"/>
    <lineage>
        <taxon>Bacteria</taxon>
        <taxon>Pseudomonadati</taxon>
        <taxon>Pseudomonadota</taxon>
        <taxon>Betaproteobacteria</taxon>
        <taxon>Burkholderiales</taxon>
        <taxon>Burkholderiaceae</taxon>
        <taxon>Cupriavidus</taxon>
    </lineage>
</organism>
<dbReference type="Gene3D" id="1.20.1250.20">
    <property type="entry name" value="MFS general substrate transporter like domains"/>
    <property type="match status" value="2"/>
</dbReference>
<dbReference type="RefSeq" id="WP_211953348.1">
    <property type="nucleotide sequence ID" value="NZ_CAJPVI010000011.1"/>
</dbReference>
<feature type="transmembrane region" description="Helical" evidence="6">
    <location>
        <begin position="290"/>
        <end position="308"/>
    </location>
</feature>
<evidence type="ECO:0000256" key="6">
    <source>
        <dbReference type="SAM" id="Phobius"/>
    </source>
</evidence>
<evidence type="ECO:0000256" key="1">
    <source>
        <dbReference type="ARBA" id="ARBA00004141"/>
    </source>
</evidence>
<comment type="subcellular location">
    <subcellularLocation>
        <location evidence="1">Membrane</location>
        <topology evidence="1">Multi-pass membrane protein</topology>
    </subcellularLocation>
</comment>
<keyword evidence="5 6" id="KW-0472">Membrane</keyword>
<feature type="transmembrane region" description="Helical" evidence="6">
    <location>
        <begin position="320"/>
        <end position="339"/>
    </location>
</feature>
<dbReference type="PROSITE" id="PS50850">
    <property type="entry name" value="MFS"/>
    <property type="match status" value="1"/>
</dbReference>
<dbReference type="InterPro" id="IPR020846">
    <property type="entry name" value="MFS_dom"/>
</dbReference>
<dbReference type="Pfam" id="PF07690">
    <property type="entry name" value="MFS_1"/>
    <property type="match status" value="1"/>
</dbReference>
<evidence type="ECO:0000256" key="3">
    <source>
        <dbReference type="ARBA" id="ARBA00022692"/>
    </source>
</evidence>
<feature type="transmembrane region" description="Helical" evidence="6">
    <location>
        <begin position="64"/>
        <end position="83"/>
    </location>
</feature>
<evidence type="ECO:0000256" key="4">
    <source>
        <dbReference type="ARBA" id="ARBA00022989"/>
    </source>
</evidence>
<keyword evidence="9" id="KW-1185">Reference proteome</keyword>
<evidence type="ECO:0000256" key="5">
    <source>
        <dbReference type="ARBA" id="ARBA00023136"/>
    </source>
</evidence>
<keyword evidence="4 6" id="KW-1133">Transmembrane helix</keyword>
<feature type="transmembrane region" description="Helical" evidence="6">
    <location>
        <begin position="379"/>
        <end position="401"/>
    </location>
</feature>